<comment type="subcellular location">
    <subcellularLocation>
        <location evidence="9">Cytoplasm</location>
    </subcellularLocation>
</comment>
<feature type="binding site" evidence="9">
    <location>
        <position position="933"/>
    </location>
    <ligand>
        <name>Zn(2+)</name>
        <dbReference type="ChEBI" id="CHEBI:29105"/>
    </ligand>
</feature>
<evidence type="ECO:0000256" key="5">
    <source>
        <dbReference type="ARBA" id="ARBA00022917"/>
    </source>
</evidence>
<comment type="function">
    <text evidence="7 9">Catalyzes the attachment of isoleucine to tRNA(Ile). As IleRS can inadvertently accommodate and process structurally similar amino acids such as valine, to avoid such errors it has two additional distinct tRNA(Ile)-dependent editing activities. One activity is designated as 'pretransfer' editing and involves the hydrolysis of activated Val-AMP. The other activity is designated 'posttransfer' editing and involves deacylation of mischarged Val-tRNA(Ile).</text>
</comment>
<dbReference type="GO" id="GO:0000049">
    <property type="term" value="F:tRNA binding"/>
    <property type="evidence" value="ECO:0007669"/>
    <property type="project" value="InterPro"/>
</dbReference>
<dbReference type="GO" id="GO:0005524">
    <property type="term" value="F:ATP binding"/>
    <property type="evidence" value="ECO:0007669"/>
    <property type="project" value="UniProtKB-UniRule"/>
</dbReference>
<dbReference type="CDD" id="cd07960">
    <property type="entry name" value="Anticodon_Ia_Ile_BEm"/>
    <property type="match status" value="1"/>
</dbReference>
<comment type="similarity">
    <text evidence="1 9">Belongs to the class-I aminoacyl-tRNA synthetase family. IleS type 1 subfamily.</text>
</comment>
<evidence type="ECO:0000256" key="8">
    <source>
        <dbReference type="ARBA" id="ARBA00048359"/>
    </source>
</evidence>
<dbReference type="Proteomes" id="UP000886748">
    <property type="component" value="Unassembled WGS sequence"/>
</dbReference>
<keyword evidence="4 9" id="KW-0067">ATP-binding</keyword>
<dbReference type="InterPro" id="IPR033708">
    <property type="entry name" value="Anticodon_Ile_BEm"/>
</dbReference>
<evidence type="ECO:0000313" key="13">
    <source>
        <dbReference type="EMBL" id="HIU92191.1"/>
    </source>
</evidence>
<feature type="short sequence motif" description="'KMSKS' region" evidence="9">
    <location>
        <begin position="615"/>
        <end position="619"/>
    </location>
</feature>
<dbReference type="PANTHER" id="PTHR42765:SF1">
    <property type="entry name" value="ISOLEUCINE--TRNA LIGASE, MITOCHONDRIAL"/>
    <property type="match status" value="1"/>
</dbReference>
<feature type="binding site" evidence="9">
    <location>
        <position position="911"/>
    </location>
    <ligand>
        <name>Zn(2+)</name>
        <dbReference type="ChEBI" id="CHEBI:29105"/>
    </ligand>
</feature>
<dbReference type="Gene3D" id="1.10.730.20">
    <property type="match status" value="1"/>
</dbReference>
<comment type="domain">
    <text evidence="9">IleRS has two distinct active sites: one for aminoacylation and one for editing. The misactivated valine is translocated from the active site to the editing site, which sterically excludes the correctly activated isoleucine. The single editing site contains two valyl binding pockets, one specific for each substrate (Val-AMP or Val-tRNA(Ile)).</text>
</comment>
<evidence type="ECO:0000259" key="12">
    <source>
        <dbReference type="Pfam" id="PF08264"/>
    </source>
</evidence>
<dbReference type="GO" id="GO:0005829">
    <property type="term" value="C:cytosol"/>
    <property type="evidence" value="ECO:0007669"/>
    <property type="project" value="TreeGrafter"/>
</dbReference>
<feature type="domain" description="Zinc finger FPG/IleRS-type" evidence="11">
    <location>
        <begin position="908"/>
        <end position="935"/>
    </location>
</feature>
<dbReference type="InterPro" id="IPR002300">
    <property type="entry name" value="aa-tRNA-synth_Ia"/>
</dbReference>
<dbReference type="InterPro" id="IPR013155">
    <property type="entry name" value="M/V/L/I-tRNA-synth_anticd-bd"/>
</dbReference>
<dbReference type="Gene3D" id="1.10.10.830">
    <property type="entry name" value="Ile-tRNA synthetase CP2 domain-like"/>
    <property type="match status" value="1"/>
</dbReference>
<dbReference type="PRINTS" id="PR00984">
    <property type="entry name" value="TRNASYNTHILE"/>
</dbReference>
<reference evidence="13" key="1">
    <citation type="submission" date="2020-10" db="EMBL/GenBank/DDBJ databases">
        <authorList>
            <person name="Gilroy R."/>
        </authorList>
    </citation>
    <scope>NUCLEOTIDE SEQUENCE</scope>
    <source>
        <strain evidence="13">CHK154-7741</strain>
    </source>
</reference>
<dbReference type="SUPFAM" id="SSF47323">
    <property type="entry name" value="Anticodon-binding domain of a subclass of class I aminoacyl-tRNA synthetases"/>
    <property type="match status" value="1"/>
</dbReference>
<evidence type="ECO:0000256" key="9">
    <source>
        <dbReference type="HAMAP-Rule" id="MF_02002"/>
    </source>
</evidence>
<dbReference type="FunFam" id="1.10.730.20:FF:000001">
    <property type="entry name" value="Isoleucine--tRNA ligase"/>
    <property type="match status" value="1"/>
</dbReference>
<dbReference type="InterPro" id="IPR050081">
    <property type="entry name" value="Ile-tRNA_ligase"/>
</dbReference>
<feature type="binding site" evidence="9">
    <location>
        <position position="914"/>
    </location>
    <ligand>
        <name>Zn(2+)</name>
        <dbReference type="ChEBI" id="CHEBI:29105"/>
    </ligand>
</feature>
<evidence type="ECO:0000256" key="6">
    <source>
        <dbReference type="ARBA" id="ARBA00023146"/>
    </source>
</evidence>
<evidence type="ECO:0000256" key="4">
    <source>
        <dbReference type="ARBA" id="ARBA00022840"/>
    </source>
</evidence>
<keyword evidence="9" id="KW-0479">Metal-binding</keyword>
<organism evidence="13 14">
    <name type="scientific">Candidatus Limenecus avicola</name>
    <dbReference type="NCBI Taxonomy" id="2840847"/>
    <lineage>
        <taxon>Bacteria</taxon>
        <taxon>Bacillati</taxon>
        <taxon>Bacillota</taxon>
        <taxon>Clostridia</taxon>
        <taxon>Eubacteriales</taxon>
        <taxon>Clostridiaceae</taxon>
        <taxon>Clostridiaceae incertae sedis</taxon>
        <taxon>Candidatus Limenecus</taxon>
    </lineage>
</organism>
<dbReference type="InterPro" id="IPR009008">
    <property type="entry name" value="Val/Leu/Ile-tRNA-synth_edit"/>
</dbReference>
<dbReference type="SUPFAM" id="SSF52374">
    <property type="entry name" value="Nucleotidylyl transferase"/>
    <property type="match status" value="1"/>
</dbReference>
<dbReference type="EC" id="6.1.1.5" evidence="9"/>
<comment type="caution">
    <text evidence="9">Lacks conserved residue(s) required for the propagation of feature annotation.</text>
</comment>
<dbReference type="InterPro" id="IPR023585">
    <property type="entry name" value="Ile-tRNA-ligase_type1"/>
</dbReference>
<dbReference type="CDD" id="cd00818">
    <property type="entry name" value="IleRS_core"/>
    <property type="match status" value="1"/>
</dbReference>
<dbReference type="Gene3D" id="3.40.50.620">
    <property type="entry name" value="HUPs"/>
    <property type="match status" value="2"/>
</dbReference>
<comment type="cofactor">
    <cofactor evidence="9">
        <name>Zn(2+)</name>
        <dbReference type="ChEBI" id="CHEBI:29105"/>
    </cofactor>
    <text evidence="9">Binds 1 zinc ion per subunit.</text>
</comment>
<evidence type="ECO:0000256" key="2">
    <source>
        <dbReference type="ARBA" id="ARBA00022598"/>
    </source>
</evidence>
<evidence type="ECO:0000256" key="1">
    <source>
        <dbReference type="ARBA" id="ARBA00006887"/>
    </source>
</evidence>
<feature type="domain" description="Aminoacyl-tRNA synthetase class Ia" evidence="10">
    <location>
        <begin position="33"/>
        <end position="654"/>
    </location>
</feature>
<dbReference type="AlphaFoldDB" id="A0A9D1N019"/>
<dbReference type="Pfam" id="PF00133">
    <property type="entry name" value="tRNA-synt_1"/>
    <property type="match status" value="1"/>
</dbReference>
<sequence>MSEHKEFEFKDTLNLPKTTLAMRANAAVRELEIQDFWEMGRIYEKNLAQRSIENKFVLHDGPPYLSSPKIHIGTALNKILKDILTKYKAQSGFYAPYVPGYDGHGLPIENAVVKTIEGGREAISKYLLRLKCREFALRNLHGQEEDFRRLGVWGDWEHPYVTISPEIEAEQVRIFGEMYQKGYIEKGLKPVYWCPHCETALAEAEVEYADHTSTAIYVKFEFVEKDAEKIKELAGIQTDYPIYALIWTTTPWTIPSNLAISLNARYEYSLVQYADDIYVIATDLVDAFVKDNQFEPEDVKILGSVKGRDIENFNTMHPLYDRKSPIILGDHVTLDAGTGCVHTAPGHGLEDWEVCQRYDIEVLSPLDAKGIWTDEVPDLEGVTYEDGNKIVIERLDKCGALLSHKQITHSYPHCWRCKHPVIYRATPQWFVKVDRFRNAALREISNVQWIPASGEQRISNMVESRSDWCISRQRVWGVPIPVFYCKDCGEPIVTPATIENLAKIFEKETSDIWVKEGAKYLLPTAFKCPHCGSRSFLKEKDIMDVWFDSGITHRAVVEKRHKELGHLPVEMYLEGSDQHRGWFQSSLLTAVATSGRAPYMTVLTHGFVLDGEGKKMSKSLGNTIAPQDIIKVYGADVLRLWAASVDYRNDVRISENAIKQMVEIFKKMRNTSRFLLGNLYDFDPTADYVYYKDLKAIDKFALHKLNTFIGNVTEAFENYEFYKYFQHLQNFAAADLSSFYLDIVKDRLYTAGKKSLSRRACQTVLYEISQALTRMLAPVMPHQAEDIWQNMPEKHRDGIESVLLTDWPTTNVKWANDKLEAEFTKILKLREIVTKAIEPLRADKQVGSSLEVAVYVQGGDPELLKKYESELANIFITSQAELVDKAPEHVLNEYKEDDYTIYVTDAHGEKCERCWKYRKLIQVGNHGEICQDCINAINGKE</sequence>
<keyword evidence="9" id="KW-0862">Zinc</keyword>
<feature type="binding site" evidence="9">
    <location>
        <position position="618"/>
    </location>
    <ligand>
        <name>ATP</name>
        <dbReference type="ChEBI" id="CHEBI:30616"/>
    </ligand>
</feature>
<dbReference type="InterPro" id="IPR014729">
    <property type="entry name" value="Rossmann-like_a/b/a_fold"/>
</dbReference>
<evidence type="ECO:0000256" key="3">
    <source>
        <dbReference type="ARBA" id="ARBA00022741"/>
    </source>
</evidence>
<dbReference type="InterPro" id="IPR002301">
    <property type="entry name" value="Ile-tRNA-ligase"/>
</dbReference>
<keyword evidence="5 9" id="KW-0648">Protein biosynthesis</keyword>
<gene>
    <name evidence="9 13" type="primary">ileS</name>
    <name evidence="13" type="ORF">IAD26_03535</name>
</gene>
<evidence type="ECO:0000259" key="11">
    <source>
        <dbReference type="Pfam" id="PF06827"/>
    </source>
</evidence>
<dbReference type="NCBIfam" id="TIGR00392">
    <property type="entry name" value="ileS"/>
    <property type="match status" value="1"/>
</dbReference>
<dbReference type="GO" id="GO:0004822">
    <property type="term" value="F:isoleucine-tRNA ligase activity"/>
    <property type="evidence" value="ECO:0007669"/>
    <property type="project" value="UniProtKB-UniRule"/>
</dbReference>
<dbReference type="Pfam" id="PF08264">
    <property type="entry name" value="Anticodon_1"/>
    <property type="match status" value="1"/>
</dbReference>
<keyword evidence="3 9" id="KW-0547">Nucleotide-binding</keyword>
<keyword evidence="6 9" id="KW-0030">Aminoacyl-tRNA synthetase</keyword>
<accession>A0A9D1N019</accession>
<dbReference type="PANTHER" id="PTHR42765">
    <property type="entry name" value="SOLEUCYL-TRNA SYNTHETASE"/>
    <property type="match status" value="1"/>
</dbReference>
<evidence type="ECO:0000313" key="14">
    <source>
        <dbReference type="Proteomes" id="UP000886748"/>
    </source>
</evidence>
<dbReference type="InterPro" id="IPR010663">
    <property type="entry name" value="Znf_FPG/IleRS"/>
</dbReference>
<keyword evidence="9" id="KW-0963">Cytoplasm</keyword>
<dbReference type="HAMAP" id="MF_02002">
    <property type="entry name" value="Ile_tRNA_synth_type1"/>
    <property type="match status" value="1"/>
</dbReference>
<dbReference type="InterPro" id="IPR009080">
    <property type="entry name" value="tRNAsynth_Ia_anticodon-bd"/>
</dbReference>
<evidence type="ECO:0000256" key="7">
    <source>
        <dbReference type="ARBA" id="ARBA00025217"/>
    </source>
</evidence>
<reference evidence="13" key="2">
    <citation type="journal article" date="2021" name="PeerJ">
        <title>Extensive microbial diversity within the chicken gut microbiome revealed by metagenomics and culture.</title>
        <authorList>
            <person name="Gilroy R."/>
            <person name="Ravi A."/>
            <person name="Getino M."/>
            <person name="Pursley I."/>
            <person name="Horton D.L."/>
            <person name="Alikhan N.F."/>
            <person name="Baker D."/>
            <person name="Gharbi K."/>
            <person name="Hall N."/>
            <person name="Watson M."/>
            <person name="Adriaenssens E.M."/>
            <person name="Foster-Nyarko E."/>
            <person name="Jarju S."/>
            <person name="Secka A."/>
            <person name="Antonio M."/>
            <person name="Oren A."/>
            <person name="Chaudhuri R.R."/>
            <person name="La Ragione R."/>
            <person name="Hildebrand F."/>
            <person name="Pallen M.J."/>
        </authorList>
    </citation>
    <scope>NUCLEOTIDE SEQUENCE</scope>
    <source>
        <strain evidence="13">CHK154-7741</strain>
    </source>
</reference>
<dbReference type="SUPFAM" id="SSF50677">
    <property type="entry name" value="ValRS/IleRS/LeuRS editing domain"/>
    <property type="match status" value="1"/>
</dbReference>
<comment type="subunit">
    <text evidence="9">Monomer.</text>
</comment>
<feature type="binding site" evidence="9">
    <location>
        <position position="574"/>
    </location>
    <ligand>
        <name>L-isoleucyl-5'-AMP</name>
        <dbReference type="ChEBI" id="CHEBI:178002"/>
    </ligand>
</feature>
<protein>
    <recommendedName>
        <fullName evidence="9">Isoleucine--tRNA ligase</fullName>
        <ecNumber evidence="9">6.1.1.5</ecNumber>
    </recommendedName>
    <alternativeName>
        <fullName evidence="9">Isoleucyl-tRNA synthetase</fullName>
        <shortName evidence="9">IleRS</shortName>
    </alternativeName>
</protein>
<evidence type="ECO:0000259" key="10">
    <source>
        <dbReference type="Pfam" id="PF00133"/>
    </source>
</evidence>
<comment type="caution">
    <text evidence="13">The sequence shown here is derived from an EMBL/GenBank/DDBJ whole genome shotgun (WGS) entry which is preliminary data.</text>
</comment>
<comment type="catalytic activity">
    <reaction evidence="8 9">
        <text>tRNA(Ile) + L-isoleucine + ATP = L-isoleucyl-tRNA(Ile) + AMP + diphosphate</text>
        <dbReference type="Rhea" id="RHEA:11060"/>
        <dbReference type="Rhea" id="RHEA-COMP:9666"/>
        <dbReference type="Rhea" id="RHEA-COMP:9695"/>
        <dbReference type="ChEBI" id="CHEBI:30616"/>
        <dbReference type="ChEBI" id="CHEBI:33019"/>
        <dbReference type="ChEBI" id="CHEBI:58045"/>
        <dbReference type="ChEBI" id="CHEBI:78442"/>
        <dbReference type="ChEBI" id="CHEBI:78528"/>
        <dbReference type="ChEBI" id="CHEBI:456215"/>
        <dbReference type="EC" id="6.1.1.5"/>
    </reaction>
</comment>
<feature type="binding site" evidence="9">
    <location>
        <position position="930"/>
    </location>
    <ligand>
        <name>Zn(2+)</name>
        <dbReference type="ChEBI" id="CHEBI:29105"/>
    </ligand>
</feature>
<dbReference type="GO" id="GO:0008270">
    <property type="term" value="F:zinc ion binding"/>
    <property type="evidence" value="ECO:0007669"/>
    <property type="project" value="UniProtKB-UniRule"/>
</dbReference>
<dbReference type="Pfam" id="PF06827">
    <property type="entry name" value="zf-FPG_IleRS"/>
    <property type="match status" value="1"/>
</dbReference>
<dbReference type="GO" id="GO:0002161">
    <property type="term" value="F:aminoacyl-tRNA deacylase activity"/>
    <property type="evidence" value="ECO:0007669"/>
    <property type="project" value="InterPro"/>
</dbReference>
<proteinExistence type="inferred from homology"/>
<keyword evidence="2 9" id="KW-0436">Ligase</keyword>
<feature type="domain" description="Methionyl/Valyl/Leucyl/Isoleucyl-tRNA synthetase anticodon-binding" evidence="12">
    <location>
        <begin position="698"/>
        <end position="855"/>
    </location>
</feature>
<dbReference type="EMBL" id="DVOD01000026">
    <property type="protein sequence ID" value="HIU92191.1"/>
    <property type="molecule type" value="Genomic_DNA"/>
</dbReference>
<name>A0A9D1N019_9CLOT</name>
<dbReference type="GO" id="GO:0006428">
    <property type="term" value="P:isoleucyl-tRNA aminoacylation"/>
    <property type="evidence" value="ECO:0007669"/>
    <property type="project" value="UniProtKB-UniRule"/>
</dbReference>